<proteinExistence type="predicted"/>
<reference evidence="1 2" key="1">
    <citation type="journal article" date="2016" name="J. Zhejiang Univ. Sci. B">
        <title>Antibiotic resistance mechanisms of Myroides sp.</title>
        <authorList>
            <person name="Hu S."/>
            <person name="Yuan S."/>
            <person name="Qu H."/>
            <person name="Jiang T."/>
            <person name="Zhou Y."/>
            <person name="Wang M."/>
            <person name="Ming D."/>
        </authorList>
    </citation>
    <scope>NUCLEOTIDE SEQUENCE [LARGE SCALE GENOMIC DNA]</scope>
    <source>
        <strain evidence="1 2">PR63039</strain>
    </source>
</reference>
<evidence type="ECO:0000313" key="1">
    <source>
        <dbReference type="EMBL" id="ALU25932.1"/>
    </source>
</evidence>
<dbReference type="Proteomes" id="UP000069030">
    <property type="component" value="Chromosome"/>
</dbReference>
<gene>
    <name evidence="1" type="ORF">AS202_07160</name>
</gene>
<name>A0A0S7ED65_9FLAO</name>
<dbReference type="EMBL" id="CP013690">
    <property type="protein sequence ID" value="ALU25932.1"/>
    <property type="molecule type" value="Genomic_DNA"/>
</dbReference>
<sequence length="158" mass="17999">MIHRILRLVFVFTLFVLGTQYSVAQRKNKKSKNKHTTEVVTTPQDTIATYQGDFKEDFLRAFFKESGKIVFNGAEFKFVLSLLLTDTGEVNEVIVLGVDNSNVKERMKTIAMSVGTWNPKVKEGKHVKSQVTIPFVIKQSDFIMTPADLNKLLEKNKE</sequence>
<organism evidence="1 2">
    <name type="scientific">Myroides odoratimimus</name>
    <dbReference type="NCBI Taxonomy" id="76832"/>
    <lineage>
        <taxon>Bacteria</taxon>
        <taxon>Pseudomonadati</taxon>
        <taxon>Bacteroidota</taxon>
        <taxon>Flavobacteriia</taxon>
        <taxon>Flavobacteriales</taxon>
        <taxon>Flavobacteriaceae</taxon>
        <taxon>Myroides</taxon>
    </lineage>
</organism>
<dbReference type="AlphaFoldDB" id="A0A0S7ED65"/>
<dbReference type="KEGG" id="mod:AS202_07160"/>
<dbReference type="RefSeq" id="WP_006257575.1">
    <property type="nucleotide sequence ID" value="NZ_BCMQ01000001.1"/>
</dbReference>
<protein>
    <submittedName>
        <fullName evidence="1">Uncharacterized protein</fullName>
    </submittedName>
</protein>
<evidence type="ECO:0000313" key="2">
    <source>
        <dbReference type="Proteomes" id="UP000069030"/>
    </source>
</evidence>
<accession>A0A0S7ED65</accession>